<name>A0ACC6R365_9GAMM</name>
<protein>
    <submittedName>
        <fullName evidence="1">Efflux RND transporter permease subunit</fullName>
    </submittedName>
</protein>
<dbReference type="Proteomes" id="UP001374952">
    <property type="component" value="Unassembled WGS sequence"/>
</dbReference>
<organism evidence="1 2">
    <name type="scientific">Pseudoalteromonas undina</name>
    <dbReference type="NCBI Taxonomy" id="43660"/>
    <lineage>
        <taxon>Bacteria</taxon>
        <taxon>Pseudomonadati</taxon>
        <taxon>Pseudomonadota</taxon>
        <taxon>Gammaproteobacteria</taxon>
        <taxon>Alteromonadales</taxon>
        <taxon>Pseudoalteromonadaceae</taxon>
        <taxon>Pseudoalteromonas</taxon>
    </lineage>
</organism>
<evidence type="ECO:0000313" key="2">
    <source>
        <dbReference type="Proteomes" id="UP001374952"/>
    </source>
</evidence>
<sequence>MDIFVKKPILSIVLSLVIVIAGVVASLRLPISQFPQIESSSLVVTTEYVGVSADIVKGFVTEPIERIAMSVPGVDYVDSSTTAGTSKVTVWLKLNQNSTDALAELNTRLSQIAYELPEGAQDPSVSVSRVDRAGATFYLNVSSETFERAELTDYLEREVTPWLASVEGVQSADVLGGRKPAIRVWLDPLKMASLNVGTSEVHQAFVDNNVIASLGKVDNTEQSISIMSNALKQNSEDFRQLVIKKSGDTFIHLDDIARVEMGEDRGKDSARHDLRESVFIGIVTSPGSNEISIGDALYKQLTAINNRLPEGTSITIGFDGTQYMRDALKEIFTTLIETVLLVGIVILLLMGSIRTALVPLISIPISILGSTGAILLAGFSLNLLTILAVVLSVGLVVDDAIVVVENVARHMRNGKGRIEAALISSRELFRPILSMTITLALVFAPIGFISGLSGALFKEFAFTLAIAVLFSGVVAITLSPIMSAYVSPEKGKENQFTQWVNSRFDKLSNSYGNALNRMFSHLGVLLTGAFVLSLLTVPFYLFSQKELAPVEDQSLLYVVSEAPPSGSLNYSNKYMQEAVKTLQYKEGIEMIWQTVTESGGFSGINFVPYDERNYSTSQVLQEIYFKLKDITGLRVFPTAPMPLPTGGQFDIEMVIQSQDTFTNMLQYTYQLLDMAQKSGMFIFVDTDLKIDMPNIRLNFDSKKIADLGLNTKAVTDQISLFVSEQDLTRYDSNGKAYRVIPKVDQPLLKSSEALLALQIKTSSGDFIPLSSIANLENTVNVRSANRFNQLNAFRILGGVAPGTTPDQALKFLEKSAEEILPQGYQVNYAGSSRQLRKEGNSLFSVLAMALLLVYMVLSVQFNSFRSPLVVLLGSVPLALAGGMLFSFLGMTTMNIYAQIGFITLVGLVAKNGILITEFANELQHKGMKKLDAVIKSAKLRLRPIMMTTAATVLGHFPLVLVAGPGAEARNSIGIILVAGMIIGTIFTLFVLPAVYLAVSKEVNSTPKQALQVLTTR</sequence>
<proteinExistence type="predicted"/>
<reference evidence="1" key="1">
    <citation type="submission" date="2024-02" db="EMBL/GenBank/DDBJ databases">
        <title>Bacteria isolated from the canopy kelp, Nereocystis luetkeana.</title>
        <authorList>
            <person name="Pfister C.A."/>
            <person name="Younker I.T."/>
            <person name="Light S.H."/>
        </authorList>
    </citation>
    <scope>NUCLEOTIDE SEQUENCE</scope>
    <source>
        <strain evidence="1">TN.2.01</strain>
    </source>
</reference>
<comment type="caution">
    <text evidence="1">The sequence shown here is derived from an EMBL/GenBank/DDBJ whole genome shotgun (WGS) entry which is preliminary data.</text>
</comment>
<keyword evidence="2" id="KW-1185">Reference proteome</keyword>
<gene>
    <name evidence="1" type="ORF">V6250_09220</name>
</gene>
<evidence type="ECO:0000313" key="1">
    <source>
        <dbReference type="EMBL" id="MEL0604348.1"/>
    </source>
</evidence>
<dbReference type="EMBL" id="JBAKAX010000007">
    <property type="protein sequence ID" value="MEL0604348.1"/>
    <property type="molecule type" value="Genomic_DNA"/>
</dbReference>
<accession>A0ACC6R365</accession>